<keyword evidence="3" id="KW-0804">Transcription</keyword>
<keyword evidence="1" id="KW-0805">Transcription regulation</keyword>
<dbReference type="InterPro" id="IPR009057">
    <property type="entry name" value="Homeodomain-like_sf"/>
</dbReference>
<dbReference type="Proteomes" id="UP000464262">
    <property type="component" value="Chromosome 2"/>
</dbReference>
<dbReference type="RefSeq" id="WP_164650345.1">
    <property type="nucleotide sequence ID" value="NZ_CP047476.1"/>
</dbReference>
<evidence type="ECO:0000256" key="1">
    <source>
        <dbReference type="ARBA" id="ARBA00023015"/>
    </source>
</evidence>
<protein>
    <submittedName>
        <fullName evidence="5">Helix-turn-helix domain-containing protein</fullName>
    </submittedName>
</protein>
<accession>A0A7Z2T713</accession>
<proteinExistence type="predicted"/>
<dbReference type="InterPro" id="IPR018062">
    <property type="entry name" value="HTH_AraC-typ_CS"/>
</dbReference>
<evidence type="ECO:0000313" key="5">
    <source>
        <dbReference type="EMBL" id="QIA65445.1"/>
    </source>
</evidence>
<dbReference type="Pfam" id="PF10114">
    <property type="entry name" value="PocR"/>
    <property type="match status" value="1"/>
</dbReference>
<dbReference type="SMART" id="SM00342">
    <property type="entry name" value="HTH_ARAC"/>
    <property type="match status" value="1"/>
</dbReference>
<dbReference type="PROSITE" id="PS01124">
    <property type="entry name" value="HTH_ARAC_FAMILY_2"/>
    <property type="match status" value="1"/>
</dbReference>
<dbReference type="KEGG" id="vas:GT360_18060"/>
<dbReference type="PROSITE" id="PS00041">
    <property type="entry name" value="HTH_ARAC_FAMILY_1"/>
    <property type="match status" value="1"/>
</dbReference>
<keyword evidence="6" id="KW-1185">Reference proteome</keyword>
<reference evidence="5 6" key="1">
    <citation type="submission" date="2020-01" db="EMBL/GenBank/DDBJ databases">
        <title>Whole genome and functional gene identification of agarase of Vibrio HN897.</title>
        <authorList>
            <person name="Liu Y."/>
            <person name="Zhao Z."/>
        </authorList>
    </citation>
    <scope>NUCLEOTIDE SEQUENCE [LARGE SCALE GENOMIC DNA]</scope>
    <source>
        <strain evidence="5 6">HN897</strain>
    </source>
</reference>
<dbReference type="AlphaFoldDB" id="A0A7Z2T713"/>
<feature type="domain" description="HTH araC/xylS-type" evidence="4">
    <location>
        <begin position="186"/>
        <end position="284"/>
    </location>
</feature>
<sequence length="295" mass="33710">MISSDAIKEIAYDFAMATGFAVLVVDLDGNEISPRFNFTPLCKHVRTKDALFEICKRCDRVGGLTALQQKETTFYRCHMGLVDFSIPLIVGGNLLGFVQCGQAKITDTQQIPLITQHKYDRHHNNEIQRMYDDLPSVRLQKMQSSSSILKALIDNYLPSKLITDPELTNSEVSIARPSSKNQLRIEQSIEFIERNLSAPLTLDCVAHHVDLSPFYFSRLFKDHLQVGFNHYLNKQRISKSKQLLANNNKPISDIARSVGFNNTSYFIRQFKKQCELTPLEFRNNHSHVSAKILEF</sequence>
<dbReference type="PANTHER" id="PTHR43280:SF2">
    <property type="entry name" value="HTH-TYPE TRANSCRIPTIONAL REGULATOR EXSA"/>
    <property type="match status" value="1"/>
</dbReference>
<dbReference type="EMBL" id="CP047476">
    <property type="protein sequence ID" value="QIA65445.1"/>
    <property type="molecule type" value="Genomic_DNA"/>
</dbReference>
<dbReference type="Gene3D" id="1.10.10.60">
    <property type="entry name" value="Homeodomain-like"/>
    <property type="match status" value="2"/>
</dbReference>
<evidence type="ECO:0000259" key="4">
    <source>
        <dbReference type="PROSITE" id="PS01124"/>
    </source>
</evidence>
<name>A0A7Z2T713_9VIBR</name>
<evidence type="ECO:0000256" key="3">
    <source>
        <dbReference type="ARBA" id="ARBA00023163"/>
    </source>
</evidence>
<dbReference type="GO" id="GO:0043565">
    <property type="term" value="F:sequence-specific DNA binding"/>
    <property type="evidence" value="ECO:0007669"/>
    <property type="project" value="InterPro"/>
</dbReference>
<dbReference type="Pfam" id="PF12833">
    <property type="entry name" value="HTH_18"/>
    <property type="match status" value="1"/>
</dbReference>
<keyword evidence="2" id="KW-0238">DNA-binding</keyword>
<dbReference type="InterPro" id="IPR020449">
    <property type="entry name" value="Tscrpt_reg_AraC-type_HTH"/>
</dbReference>
<evidence type="ECO:0000256" key="2">
    <source>
        <dbReference type="ARBA" id="ARBA00023125"/>
    </source>
</evidence>
<gene>
    <name evidence="5" type="ORF">GT360_18060</name>
</gene>
<organism evidence="5 6">
    <name type="scientific">Vibrio astriarenae</name>
    <dbReference type="NCBI Taxonomy" id="1481923"/>
    <lineage>
        <taxon>Bacteria</taxon>
        <taxon>Pseudomonadati</taxon>
        <taxon>Pseudomonadota</taxon>
        <taxon>Gammaproteobacteria</taxon>
        <taxon>Vibrionales</taxon>
        <taxon>Vibrionaceae</taxon>
        <taxon>Vibrio</taxon>
    </lineage>
</organism>
<dbReference type="InterPro" id="IPR018771">
    <property type="entry name" value="PocR_dom"/>
</dbReference>
<dbReference type="SUPFAM" id="SSF46689">
    <property type="entry name" value="Homeodomain-like"/>
    <property type="match status" value="2"/>
</dbReference>
<dbReference type="PANTHER" id="PTHR43280">
    <property type="entry name" value="ARAC-FAMILY TRANSCRIPTIONAL REGULATOR"/>
    <property type="match status" value="1"/>
</dbReference>
<dbReference type="InterPro" id="IPR018060">
    <property type="entry name" value="HTH_AraC"/>
</dbReference>
<dbReference type="PRINTS" id="PR00032">
    <property type="entry name" value="HTHARAC"/>
</dbReference>
<dbReference type="GO" id="GO:0003700">
    <property type="term" value="F:DNA-binding transcription factor activity"/>
    <property type="evidence" value="ECO:0007669"/>
    <property type="project" value="InterPro"/>
</dbReference>
<evidence type="ECO:0000313" key="6">
    <source>
        <dbReference type="Proteomes" id="UP000464262"/>
    </source>
</evidence>